<comment type="caution">
    <text evidence="2">The sequence shown here is derived from an EMBL/GenBank/DDBJ whole genome shotgun (WGS) entry which is preliminary data.</text>
</comment>
<feature type="compositionally biased region" description="Polar residues" evidence="1">
    <location>
        <begin position="1"/>
        <end position="13"/>
    </location>
</feature>
<evidence type="ECO:0000313" key="2">
    <source>
        <dbReference type="EMBL" id="RZV37505.1"/>
    </source>
</evidence>
<feature type="region of interest" description="Disordered" evidence="1">
    <location>
        <begin position="1"/>
        <end position="39"/>
    </location>
</feature>
<proteinExistence type="predicted"/>
<gene>
    <name evidence="2" type="ORF">EVJ48_08880</name>
</gene>
<evidence type="ECO:0000313" key="3">
    <source>
        <dbReference type="Proteomes" id="UP000322454"/>
    </source>
</evidence>
<sequence>MGCKNETNSSVKNGKTPEDNNDNGGREAGQNEGMGQMKAGMKTGMGMRNRMMGGMGMGAMMPPMAKRMMGEAQTMAEVNEEAGPIKTGMGMMNKMMGKMKDENFNPMEMCRRMEESVATTAEIAGLATPEVRALFEDWASEVEKEILTVIKEEGQINPLSIAQKFKISEDSALYFISKLVRDKKIKVNAEFADETLNEQTAQTGEADAKTKGDVTGESSQAANTECAGGVCSVDTAAAETKKTRQK</sequence>
<name>A0A520X8S6_9DELT</name>
<protein>
    <submittedName>
        <fullName evidence="2">Uncharacterized protein</fullName>
    </submittedName>
</protein>
<dbReference type="AlphaFoldDB" id="A0A520X8S6"/>
<organism evidence="2 3">
    <name type="scientific">Candidatus Acidulodesulfobacterium acidiphilum</name>
    <dbReference type="NCBI Taxonomy" id="2597224"/>
    <lineage>
        <taxon>Bacteria</taxon>
        <taxon>Deltaproteobacteria</taxon>
        <taxon>Candidatus Acidulodesulfobacterales</taxon>
        <taxon>Candidatus Acidulodesulfobacterium</taxon>
    </lineage>
</organism>
<evidence type="ECO:0000256" key="1">
    <source>
        <dbReference type="SAM" id="MobiDB-lite"/>
    </source>
</evidence>
<dbReference type="Proteomes" id="UP000322454">
    <property type="component" value="Unassembled WGS sequence"/>
</dbReference>
<reference evidence="2 3" key="1">
    <citation type="submission" date="2019-01" db="EMBL/GenBank/DDBJ databases">
        <title>Insights into ecological role of a new deltaproteobacterial order Candidatus Sinidesulfobacterales (Sva0485) by metagenomics and metatranscriptomics.</title>
        <authorList>
            <person name="Tan S."/>
            <person name="Liu J."/>
            <person name="Fang Y."/>
            <person name="Hedlund B."/>
            <person name="Lian Z.-H."/>
            <person name="Huang L.-Y."/>
            <person name="Li J.-T."/>
            <person name="Huang L.-N."/>
            <person name="Li W.-J."/>
            <person name="Jiang H.-C."/>
            <person name="Dong H.-L."/>
            <person name="Shu W.-S."/>
        </authorList>
    </citation>
    <scope>NUCLEOTIDE SEQUENCE [LARGE SCALE GENOMIC DNA]</scope>
    <source>
        <strain evidence="2">AP4</strain>
    </source>
</reference>
<dbReference type="EMBL" id="SHMQ01000036">
    <property type="protein sequence ID" value="RZV37505.1"/>
    <property type="molecule type" value="Genomic_DNA"/>
</dbReference>
<accession>A0A520X8S6</accession>
<feature type="region of interest" description="Disordered" evidence="1">
    <location>
        <begin position="198"/>
        <end position="221"/>
    </location>
</feature>